<dbReference type="RefSeq" id="WP_165420403.1">
    <property type="nucleotide sequence ID" value="NZ_SHKW01000007.1"/>
</dbReference>
<sequence>MRKPPKNTQEILPGYSDYRLEREKAAKNQVEKLMGIWKAGLSGDKLFTAQMLIYCGLPINKTDASYVVRRSRLADGSSVKVTFSRTNPDVPLPFRTDRTMAYFLTNKAVLQQSPLLRWGHANEYMRLFGLNPDSGYHYKSVQERFTRIAYLGITVEYLDVNQKIVEHWKCPIIDNARITAEVDEEGKWKPSISIAEMLAAKQEVTFGLRFFMELQKQPVPIPIELLIATQKSHRLMDYVVFLYWRAFAGATQSFIPWRYLQEQFDNSDSNQDRWAQQFRKAKTILKTLPDPINQIRFDVSSSGLTIYPLPVGTSFFAGFPKLGSRKALEASGSSS</sequence>
<proteinExistence type="predicted"/>
<evidence type="ECO:0000313" key="2">
    <source>
        <dbReference type="Proteomes" id="UP000292958"/>
    </source>
</evidence>
<dbReference type="AlphaFoldDB" id="A0A4Q7XZ35"/>
<keyword evidence="2" id="KW-1185">Reference proteome</keyword>
<evidence type="ECO:0000313" key="1">
    <source>
        <dbReference type="EMBL" id="RZU29640.1"/>
    </source>
</evidence>
<dbReference type="Proteomes" id="UP000292958">
    <property type="component" value="Unassembled WGS sequence"/>
</dbReference>
<reference evidence="1 2" key="1">
    <citation type="submission" date="2019-02" db="EMBL/GenBank/DDBJ databases">
        <title>Genomic Encyclopedia of Archaeal and Bacterial Type Strains, Phase II (KMG-II): from individual species to whole genera.</title>
        <authorList>
            <person name="Goeker M."/>
        </authorList>
    </citation>
    <scope>NUCLEOTIDE SEQUENCE [LARGE SCALE GENOMIC DNA]</scope>
    <source>
        <strain evidence="1 2">DSM 18101</strain>
    </source>
</reference>
<dbReference type="EMBL" id="SHKW01000007">
    <property type="protein sequence ID" value="RZU29640.1"/>
    <property type="molecule type" value="Genomic_DNA"/>
</dbReference>
<protein>
    <submittedName>
        <fullName evidence="1">RepA protein</fullName>
    </submittedName>
</protein>
<accession>A0A4Q7XZ35</accession>
<gene>
    <name evidence="1" type="ORF">BDD14_6234</name>
</gene>
<organism evidence="1 2">
    <name type="scientific">Edaphobacter modestus</name>
    <dbReference type="NCBI Taxonomy" id="388466"/>
    <lineage>
        <taxon>Bacteria</taxon>
        <taxon>Pseudomonadati</taxon>
        <taxon>Acidobacteriota</taxon>
        <taxon>Terriglobia</taxon>
        <taxon>Terriglobales</taxon>
        <taxon>Acidobacteriaceae</taxon>
        <taxon>Edaphobacter</taxon>
    </lineage>
</organism>
<comment type="caution">
    <text evidence="1">The sequence shown here is derived from an EMBL/GenBank/DDBJ whole genome shotgun (WGS) entry which is preliminary data.</text>
</comment>
<name>A0A4Q7XZ35_9BACT</name>